<evidence type="ECO:0000313" key="13">
    <source>
        <dbReference type="EMBL" id="SDB77159.1"/>
    </source>
</evidence>
<dbReference type="GO" id="GO:0005829">
    <property type="term" value="C:cytosol"/>
    <property type="evidence" value="ECO:0007669"/>
    <property type="project" value="TreeGrafter"/>
</dbReference>
<dbReference type="SUPFAM" id="SSF52540">
    <property type="entry name" value="P-loop containing nucleoside triphosphate hydrolases"/>
    <property type="match status" value="1"/>
</dbReference>
<evidence type="ECO:0000259" key="12">
    <source>
        <dbReference type="PROSITE" id="PS51199"/>
    </source>
</evidence>
<dbReference type="Pfam" id="PF03796">
    <property type="entry name" value="DnaB_C"/>
    <property type="match status" value="1"/>
</dbReference>
<dbReference type="PANTHER" id="PTHR30153:SF2">
    <property type="entry name" value="REPLICATIVE DNA HELICASE"/>
    <property type="match status" value="1"/>
</dbReference>
<dbReference type="InterPro" id="IPR036185">
    <property type="entry name" value="DNA_heli_DnaB-like_N_sf"/>
</dbReference>
<dbReference type="GO" id="GO:0016787">
    <property type="term" value="F:hydrolase activity"/>
    <property type="evidence" value="ECO:0007669"/>
    <property type="project" value="UniProtKB-KW"/>
</dbReference>
<dbReference type="PROSITE" id="PS51199">
    <property type="entry name" value="SF4_HELICASE"/>
    <property type="match status" value="1"/>
</dbReference>
<dbReference type="Gene3D" id="1.10.860.10">
    <property type="entry name" value="DNAb Helicase, Chain A"/>
    <property type="match status" value="1"/>
</dbReference>
<dbReference type="GO" id="GO:0003677">
    <property type="term" value="F:DNA binding"/>
    <property type="evidence" value="ECO:0007669"/>
    <property type="project" value="UniProtKB-KW"/>
</dbReference>
<dbReference type="Pfam" id="PF00772">
    <property type="entry name" value="DnaB"/>
    <property type="match status" value="1"/>
</dbReference>
<keyword evidence="3" id="KW-0235">DNA replication</keyword>
<reference evidence="13 14" key="1">
    <citation type="submission" date="2016-10" db="EMBL/GenBank/DDBJ databases">
        <authorList>
            <person name="de Groot N.N."/>
        </authorList>
    </citation>
    <scope>NUCLEOTIDE SEQUENCE [LARGE SCALE GENOMIC DNA]</scope>
    <source>
        <strain evidence="13 14">NLAE-zl-C500</strain>
    </source>
</reference>
<dbReference type="SUPFAM" id="SSF48024">
    <property type="entry name" value="N-terminal domain of DnaB helicase"/>
    <property type="match status" value="1"/>
</dbReference>
<evidence type="ECO:0000256" key="1">
    <source>
        <dbReference type="ARBA" id="ARBA00008428"/>
    </source>
</evidence>
<name>A0A1G6G5K8_BACOV</name>
<dbReference type="AlphaFoldDB" id="A0A1G6G5K8"/>
<dbReference type="InterPro" id="IPR027417">
    <property type="entry name" value="P-loop_NTPase"/>
</dbReference>
<feature type="domain" description="SF4 helicase" evidence="12">
    <location>
        <begin position="173"/>
        <end position="443"/>
    </location>
</feature>
<dbReference type="PANTHER" id="PTHR30153">
    <property type="entry name" value="REPLICATIVE DNA HELICASE DNAB"/>
    <property type="match status" value="1"/>
</dbReference>
<comment type="similarity">
    <text evidence="1">Belongs to the helicase family. DnaB subfamily.</text>
</comment>
<protein>
    <recommendedName>
        <fullName evidence="10">DNA 5'-3' helicase</fullName>
        <ecNumber evidence="10">5.6.2.3</ecNumber>
    </recommendedName>
</protein>
<evidence type="ECO:0000256" key="2">
    <source>
        <dbReference type="ARBA" id="ARBA00022515"/>
    </source>
</evidence>
<keyword evidence="6 13" id="KW-0347">Helicase</keyword>
<dbReference type="Proteomes" id="UP000183670">
    <property type="component" value="Unassembled WGS sequence"/>
</dbReference>
<evidence type="ECO:0000256" key="9">
    <source>
        <dbReference type="ARBA" id="ARBA00023235"/>
    </source>
</evidence>
<evidence type="ECO:0000313" key="14">
    <source>
        <dbReference type="Proteomes" id="UP000183670"/>
    </source>
</evidence>
<evidence type="ECO:0000256" key="5">
    <source>
        <dbReference type="ARBA" id="ARBA00022801"/>
    </source>
</evidence>
<proteinExistence type="inferred from homology"/>
<evidence type="ECO:0000256" key="4">
    <source>
        <dbReference type="ARBA" id="ARBA00022741"/>
    </source>
</evidence>
<accession>A0A1G6G5K8</accession>
<dbReference type="InterPro" id="IPR016136">
    <property type="entry name" value="DNA_helicase_N/primase_C"/>
</dbReference>
<dbReference type="InterPro" id="IPR007694">
    <property type="entry name" value="DNA_helicase_DnaB-like_C"/>
</dbReference>
<dbReference type="GO" id="GO:0005524">
    <property type="term" value="F:ATP binding"/>
    <property type="evidence" value="ECO:0007669"/>
    <property type="project" value="UniProtKB-KW"/>
</dbReference>
<keyword evidence="7" id="KW-0067">ATP-binding</keyword>
<evidence type="ECO:0000256" key="3">
    <source>
        <dbReference type="ARBA" id="ARBA00022705"/>
    </source>
</evidence>
<dbReference type="InterPro" id="IPR007693">
    <property type="entry name" value="DNA_helicase_DnaB-like_N"/>
</dbReference>
<organism evidence="13 14">
    <name type="scientific">Bacteroides ovatus</name>
    <dbReference type="NCBI Taxonomy" id="28116"/>
    <lineage>
        <taxon>Bacteria</taxon>
        <taxon>Pseudomonadati</taxon>
        <taxon>Bacteroidota</taxon>
        <taxon>Bacteroidia</taxon>
        <taxon>Bacteroidales</taxon>
        <taxon>Bacteroidaceae</taxon>
        <taxon>Bacteroides</taxon>
    </lineage>
</organism>
<evidence type="ECO:0000256" key="8">
    <source>
        <dbReference type="ARBA" id="ARBA00023125"/>
    </source>
</evidence>
<keyword evidence="4" id="KW-0547">Nucleotide-binding</keyword>
<dbReference type="GO" id="GO:0006269">
    <property type="term" value="P:DNA replication, synthesis of primer"/>
    <property type="evidence" value="ECO:0007669"/>
    <property type="project" value="UniProtKB-KW"/>
</dbReference>
<sequence length="456" mass="51055">MKRNERIAFYDLDEERLVLGTLLNNPDKLVEVSNILDEACFYHDFHKQIFRVIKELDKKGKKFDFMVVKRELRGRINEEKDTPLFFEIVGQRAYTNLYEHAAILKDASARRQIEDNLKNALSLIPCVTEDPFEIIEKVRNALDGIYSDQTSGVITLREALEGAYEIIKKNLNNPDASSGTPTGFRELDRRGILKPGYLTVVAADSSQGKTSLATSFCVNAAMSGAKQAFYTMEMSPVELSQRILSKTSGVNGVRIASAQLTAEEFSMIDKGFAPIYNLPLYFDGKSTSTIDSIISSIRMMKKRYDIDGAIVDYLQILSANSNSGSGDEMQLGIFARRLKNIAKDLGIWILALSQLSRDKVDVAPSISRIRGSGQITEAADVVLLLYRPEHYGRDKKYPEPFSNVSTENTAMIDIAKGRSIGTWKFICGFNAETTQFYDLLDIPHINPSASSEEKPF</sequence>
<evidence type="ECO:0000256" key="7">
    <source>
        <dbReference type="ARBA" id="ARBA00022840"/>
    </source>
</evidence>
<gene>
    <name evidence="13" type="ORF">SAMN05192581_101826</name>
</gene>
<evidence type="ECO:0000256" key="10">
    <source>
        <dbReference type="ARBA" id="ARBA00044969"/>
    </source>
</evidence>
<dbReference type="GO" id="GO:1990077">
    <property type="term" value="C:primosome complex"/>
    <property type="evidence" value="ECO:0007669"/>
    <property type="project" value="UniProtKB-KW"/>
</dbReference>
<dbReference type="RefSeq" id="WP_074558087.1">
    <property type="nucleotide sequence ID" value="NZ_FMYE01000018.1"/>
</dbReference>
<evidence type="ECO:0000256" key="11">
    <source>
        <dbReference type="ARBA" id="ARBA00048954"/>
    </source>
</evidence>
<dbReference type="Gene3D" id="3.40.50.300">
    <property type="entry name" value="P-loop containing nucleotide triphosphate hydrolases"/>
    <property type="match status" value="1"/>
</dbReference>
<keyword evidence="5" id="KW-0378">Hydrolase</keyword>
<keyword evidence="8" id="KW-0238">DNA-binding</keyword>
<dbReference type="EMBL" id="FMYE01000018">
    <property type="protein sequence ID" value="SDB77159.1"/>
    <property type="molecule type" value="Genomic_DNA"/>
</dbReference>
<keyword evidence="9" id="KW-0413">Isomerase</keyword>
<comment type="catalytic activity">
    <reaction evidence="11">
        <text>ATP + H2O = ADP + phosphate + H(+)</text>
        <dbReference type="Rhea" id="RHEA:13065"/>
        <dbReference type="ChEBI" id="CHEBI:15377"/>
        <dbReference type="ChEBI" id="CHEBI:15378"/>
        <dbReference type="ChEBI" id="CHEBI:30616"/>
        <dbReference type="ChEBI" id="CHEBI:43474"/>
        <dbReference type="ChEBI" id="CHEBI:456216"/>
        <dbReference type="EC" id="5.6.2.3"/>
    </reaction>
</comment>
<dbReference type="EC" id="5.6.2.3" evidence="10"/>
<dbReference type="GO" id="GO:0043139">
    <property type="term" value="F:5'-3' DNA helicase activity"/>
    <property type="evidence" value="ECO:0007669"/>
    <property type="project" value="UniProtKB-EC"/>
</dbReference>
<keyword evidence="2" id="KW-0639">Primosome</keyword>
<evidence type="ECO:0000256" key="6">
    <source>
        <dbReference type="ARBA" id="ARBA00022806"/>
    </source>
</evidence>